<evidence type="ECO:0000313" key="3">
    <source>
        <dbReference type="EMBL" id="OQR83111.1"/>
    </source>
</evidence>
<keyword evidence="4" id="KW-1185">Reference proteome</keyword>
<keyword evidence="1" id="KW-0464">Manganese</keyword>
<keyword evidence="1" id="KW-0904">Protein phosphatase</keyword>
<dbReference type="GO" id="GO:0046872">
    <property type="term" value="F:metal ion binding"/>
    <property type="evidence" value="ECO:0007669"/>
    <property type="project" value="UniProtKB-UniRule"/>
</dbReference>
<dbReference type="EC" id="3.1.3.16" evidence="1"/>
<dbReference type="STRING" id="1202772.A0A1V9YBL8"/>
<evidence type="ECO:0000313" key="4">
    <source>
        <dbReference type="Proteomes" id="UP000243579"/>
    </source>
</evidence>
<comment type="similarity">
    <text evidence="1">Belongs to the PP2C family.</text>
</comment>
<dbReference type="PANTHER" id="PTHR12320:SF1">
    <property type="entry name" value="PROTEIN PHOSPHATASE PTC7 HOMOLOG"/>
    <property type="match status" value="1"/>
</dbReference>
<dbReference type="SUPFAM" id="SSF81606">
    <property type="entry name" value="PP2C-like"/>
    <property type="match status" value="1"/>
</dbReference>
<comment type="caution">
    <text evidence="3">The sequence shown here is derived from an EMBL/GenBank/DDBJ whole genome shotgun (WGS) entry which is preliminary data.</text>
</comment>
<dbReference type="OrthoDB" id="25675at2759"/>
<reference evidence="3 4" key="1">
    <citation type="journal article" date="2014" name="Genome Biol. Evol.">
        <title>The secreted proteins of Achlya hypogyna and Thraustotheca clavata identify the ancestral oomycete secretome and reveal gene acquisitions by horizontal gene transfer.</title>
        <authorList>
            <person name="Misner I."/>
            <person name="Blouin N."/>
            <person name="Leonard G."/>
            <person name="Richards T.A."/>
            <person name="Lane C.E."/>
        </authorList>
    </citation>
    <scope>NUCLEOTIDE SEQUENCE [LARGE SCALE GENOMIC DNA]</scope>
    <source>
        <strain evidence="3 4">ATCC 48635</strain>
    </source>
</reference>
<dbReference type="Proteomes" id="UP000243579">
    <property type="component" value="Unassembled WGS sequence"/>
</dbReference>
<dbReference type="AlphaFoldDB" id="A0A1V9YBL8"/>
<organism evidence="3 4">
    <name type="scientific">Achlya hypogyna</name>
    <name type="common">Oomycete</name>
    <name type="synonym">Protoachlya hypogyna</name>
    <dbReference type="NCBI Taxonomy" id="1202772"/>
    <lineage>
        <taxon>Eukaryota</taxon>
        <taxon>Sar</taxon>
        <taxon>Stramenopiles</taxon>
        <taxon>Oomycota</taxon>
        <taxon>Saprolegniomycetes</taxon>
        <taxon>Saprolegniales</taxon>
        <taxon>Achlyaceae</taxon>
        <taxon>Achlya</taxon>
    </lineage>
</organism>
<dbReference type="InterPro" id="IPR039123">
    <property type="entry name" value="PPTC7"/>
</dbReference>
<accession>A0A1V9YBL8</accession>
<dbReference type="GO" id="GO:0004722">
    <property type="term" value="F:protein serine/threonine phosphatase activity"/>
    <property type="evidence" value="ECO:0007669"/>
    <property type="project" value="UniProtKB-EC"/>
</dbReference>
<comment type="cofactor">
    <cofactor evidence="1">
        <name>Mn(2+)</name>
        <dbReference type="ChEBI" id="CHEBI:29035"/>
    </cofactor>
</comment>
<comment type="cofactor">
    <cofactor evidence="1">
        <name>Mg(2+)</name>
        <dbReference type="ChEBI" id="CHEBI:18420"/>
    </cofactor>
</comment>
<dbReference type="Gene3D" id="3.60.40.10">
    <property type="entry name" value="PPM-type phosphatase domain"/>
    <property type="match status" value="1"/>
</dbReference>
<keyword evidence="1" id="KW-0479">Metal-binding</keyword>
<evidence type="ECO:0000256" key="1">
    <source>
        <dbReference type="RuleBase" id="RU366020"/>
    </source>
</evidence>
<dbReference type="InterPro" id="IPR036457">
    <property type="entry name" value="PPM-type-like_dom_sf"/>
</dbReference>
<dbReference type="Pfam" id="PF13672">
    <property type="entry name" value="PP2C_2"/>
    <property type="match status" value="1"/>
</dbReference>
<evidence type="ECO:0000259" key="2">
    <source>
        <dbReference type="PROSITE" id="PS51746"/>
    </source>
</evidence>
<keyword evidence="1" id="KW-0460">Magnesium</keyword>
<keyword evidence="1" id="KW-0378">Hydrolase</keyword>
<dbReference type="EMBL" id="JNBR01002313">
    <property type="protein sequence ID" value="OQR83111.1"/>
    <property type="molecule type" value="Genomic_DNA"/>
</dbReference>
<dbReference type="InterPro" id="IPR001932">
    <property type="entry name" value="PPM-type_phosphatase-like_dom"/>
</dbReference>
<dbReference type="PROSITE" id="PS51746">
    <property type="entry name" value="PPM_2"/>
    <property type="match status" value="1"/>
</dbReference>
<protein>
    <recommendedName>
        <fullName evidence="1">Protein phosphatase</fullName>
        <ecNumber evidence="1">3.1.3.16</ecNumber>
    </recommendedName>
</protein>
<name>A0A1V9YBL8_ACHHY</name>
<comment type="catalytic activity">
    <reaction evidence="1">
        <text>O-phospho-L-threonyl-[protein] + H2O = L-threonyl-[protein] + phosphate</text>
        <dbReference type="Rhea" id="RHEA:47004"/>
        <dbReference type="Rhea" id="RHEA-COMP:11060"/>
        <dbReference type="Rhea" id="RHEA-COMP:11605"/>
        <dbReference type="ChEBI" id="CHEBI:15377"/>
        <dbReference type="ChEBI" id="CHEBI:30013"/>
        <dbReference type="ChEBI" id="CHEBI:43474"/>
        <dbReference type="ChEBI" id="CHEBI:61977"/>
        <dbReference type="EC" id="3.1.3.16"/>
    </reaction>
</comment>
<proteinExistence type="inferred from homology"/>
<feature type="domain" description="PPM-type phosphatase" evidence="2">
    <location>
        <begin position="69"/>
        <end position="387"/>
    </location>
</feature>
<dbReference type="PANTHER" id="PTHR12320">
    <property type="entry name" value="PROTEIN PHOSPHATASE 2C"/>
    <property type="match status" value="1"/>
</dbReference>
<gene>
    <name evidence="3" type="ORF">ACHHYP_15083</name>
</gene>
<comment type="catalytic activity">
    <reaction evidence="1">
        <text>O-phospho-L-seryl-[protein] + H2O = L-seryl-[protein] + phosphate</text>
        <dbReference type="Rhea" id="RHEA:20629"/>
        <dbReference type="Rhea" id="RHEA-COMP:9863"/>
        <dbReference type="Rhea" id="RHEA-COMP:11604"/>
        <dbReference type="ChEBI" id="CHEBI:15377"/>
        <dbReference type="ChEBI" id="CHEBI:29999"/>
        <dbReference type="ChEBI" id="CHEBI:43474"/>
        <dbReference type="ChEBI" id="CHEBI:83421"/>
        <dbReference type="EC" id="3.1.3.16"/>
    </reaction>
</comment>
<sequence length="388" mass="41896">MPPLGCYAEKFREAFRRSAAEDEWEPTTPTSTVVTDDASPVVEHGANVTTRKRRKPLLHRFFGRKAALDVSYGSASYVYHGEDAMAVASYYHIVADGVSAAGDDQHRSSSESPSALLARTLVTSVERSMVQYEAFLQQCPSAGSNASFQERVLAAISHAQSQLTFAPSMASTLVVCFVDRRARLLYTFCIGDSKAIVVRKGRVVYETFAVLKEFNVPAVVNHRSVSRFMVQSIGVQPGDRLVTFSDGIGDNVFKDDLVHLVAPLARRSPASAKTKMLHASHELPSSLCSNVAHAALASAGNDWREYPFSVGAAKEFVSRAATGAAADKKAAATLKLQLKDAPATLERSVAAIPAGGYAHHYTLGQVQRMAALTHKKPDDMSICLSVFA</sequence>